<evidence type="ECO:0000313" key="1">
    <source>
        <dbReference type="EMBL" id="GHO48801.1"/>
    </source>
</evidence>
<dbReference type="EMBL" id="BNJF01000004">
    <property type="protein sequence ID" value="GHO48801.1"/>
    <property type="molecule type" value="Genomic_DNA"/>
</dbReference>
<sequence length="643" mass="72238">MIPNASIEVQTSPVDRPSLPAWFAEVVIVSQHLTTKGLLEAFAHHIQLVRGRFGSYEPIDFFALLFGYAMSGERTLLAFFERVAPFGPAFMALFGRAELPHRATLSRFLASVDRPCLEAFRTLFEQHSFAEGWTNASIGGIWDRQGRRYLVIDVDATRQAARQRGLPCGPSLPPPRRRLDAVCAPGYTGRKRGEVVRTRTVALQMHTRQWIGTYAGRGNGDYQGELASALQAITAYLELFALTPEVALVRLDGQYGDTVAIAQLMAAGVHLVTRARGYRVLEHPQIQHVLVHPPTARVCRVNSDEVVELFDGGWLQLDGDVPQTRIIVARHRSPEPGKRVSVGKCIGEWVYEVFITTLPIDGFLVEDVLDLSHGRGAFEAVLTDEDVEEDPDRWCSSTERGQELWQIVCQWVWNLRLSLGQTLQKAELREIEWASPKETPPVLLTIEEPVEEYGPWEWAAAFGRATGRFGADAFTLQEDGKLRCPAGAKLWLSEVRQENAFTQRAVYLAYQTDCQCCSLREQCLAKGAKGNRARRVSAVRRLLPPPASVACEQKPVLLGPIRWVDVAGRALRRTWTIHWRRQHAEIIALVECPKKVFPPPRPPREVRSHYCWSWPDRLACNAWWGPPQLRVSVAGVPTFLAIK</sequence>
<protein>
    <recommendedName>
        <fullName evidence="3">Transposase DDE domain-containing protein</fullName>
    </recommendedName>
</protein>
<reference evidence="1" key="1">
    <citation type="submission" date="2020-10" db="EMBL/GenBank/DDBJ databases">
        <title>Taxonomic study of unclassified bacteria belonging to the class Ktedonobacteria.</title>
        <authorList>
            <person name="Yabe S."/>
            <person name="Wang C.M."/>
            <person name="Zheng Y."/>
            <person name="Sakai Y."/>
            <person name="Cavaletti L."/>
            <person name="Monciardini P."/>
            <person name="Donadio S."/>
        </authorList>
    </citation>
    <scope>NUCLEOTIDE SEQUENCE</scope>
    <source>
        <strain evidence="1">SOSP1-1</strain>
    </source>
</reference>
<proteinExistence type="predicted"/>
<dbReference type="AlphaFoldDB" id="A0A8J3I510"/>
<evidence type="ECO:0008006" key="3">
    <source>
        <dbReference type="Google" id="ProtNLM"/>
    </source>
</evidence>
<dbReference type="RefSeq" id="WP_236031739.1">
    <property type="nucleotide sequence ID" value="NZ_BNJF01000004.1"/>
</dbReference>
<dbReference type="Proteomes" id="UP000612362">
    <property type="component" value="Unassembled WGS sequence"/>
</dbReference>
<name>A0A8J3I510_9CHLR</name>
<gene>
    <name evidence="1" type="ORF">KSX_69640</name>
</gene>
<accession>A0A8J3I510</accession>
<comment type="caution">
    <text evidence="1">The sequence shown here is derived from an EMBL/GenBank/DDBJ whole genome shotgun (WGS) entry which is preliminary data.</text>
</comment>
<organism evidence="1 2">
    <name type="scientific">Ktedonospora formicarum</name>
    <dbReference type="NCBI Taxonomy" id="2778364"/>
    <lineage>
        <taxon>Bacteria</taxon>
        <taxon>Bacillati</taxon>
        <taxon>Chloroflexota</taxon>
        <taxon>Ktedonobacteria</taxon>
        <taxon>Ktedonobacterales</taxon>
        <taxon>Ktedonobacteraceae</taxon>
        <taxon>Ktedonospora</taxon>
    </lineage>
</organism>
<evidence type="ECO:0000313" key="2">
    <source>
        <dbReference type="Proteomes" id="UP000612362"/>
    </source>
</evidence>
<keyword evidence="2" id="KW-1185">Reference proteome</keyword>